<protein>
    <submittedName>
        <fullName evidence="4">Exonuclease RNase T and DNA polymerase III</fullName>
    </submittedName>
</protein>
<evidence type="ECO:0000313" key="5">
    <source>
        <dbReference type="Proteomes" id="UP000045051"/>
    </source>
</evidence>
<proteinExistence type="predicted"/>
<keyword evidence="4" id="KW-0540">Nuclease</keyword>
<dbReference type="InterPro" id="IPR036397">
    <property type="entry name" value="RNaseH_sf"/>
</dbReference>
<evidence type="ECO:0000256" key="1">
    <source>
        <dbReference type="ARBA" id="ARBA00025483"/>
    </source>
</evidence>
<dbReference type="GO" id="GO:0008408">
    <property type="term" value="F:3'-5' exonuclease activity"/>
    <property type="evidence" value="ECO:0007669"/>
    <property type="project" value="TreeGrafter"/>
</dbReference>
<organism evidence="4 5">
    <name type="scientific">Capnocytophaga canis</name>
    <dbReference type="NCBI Taxonomy" id="1848903"/>
    <lineage>
        <taxon>Bacteria</taxon>
        <taxon>Pseudomonadati</taxon>
        <taxon>Bacteroidota</taxon>
        <taxon>Flavobacteriia</taxon>
        <taxon>Flavobacteriales</taxon>
        <taxon>Flavobacteriaceae</taxon>
        <taxon>Capnocytophaga</taxon>
    </lineage>
</organism>
<keyword evidence="4" id="KW-0269">Exonuclease</keyword>
<keyword evidence="5" id="KW-1185">Reference proteome</keyword>
<dbReference type="PANTHER" id="PTHR30231:SF42">
    <property type="entry name" value="EXONUCLEASE"/>
    <property type="match status" value="1"/>
</dbReference>
<sequence>MMKSFVAIDFETANQHRSSVCSMGLVFVENAQIVGEFYQLIKPIPNFYCQWATDIHGIHYWDTLQSAEFPEVWERIANRIKNLPFVAHNSSFDESCLRAVLSAYQLPVHQNPFFCTYREAKKLFPELPNHQLHTVSSYLGFELNNHHNALADAQACAYIATKMFNN</sequence>
<reference evidence="4 5" key="1">
    <citation type="submission" date="2015-01" db="EMBL/GenBank/DDBJ databases">
        <authorList>
            <person name="Xiang T."/>
            <person name="Song Y."/>
            <person name="Huang L."/>
            <person name="Wang B."/>
            <person name="Wu P."/>
        </authorList>
    </citation>
    <scope>NUCLEOTIDE SEQUENCE [LARGE SCALE GENOMIC DNA]</scope>
    <source>
        <strain evidence="4 5">CcD38</strain>
    </source>
</reference>
<dbReference type="FunFam" id="3.30.420.10:FF:000045">
    <property type="entry name" value="3'-5' exonuclease DinG"/>
    <property type="match status" value="1"/>
</dbReference>
<dbReference type="InterPro" id="IPR013520">
    <property type="entry name" value="Ribonucl_H"/>
</dbReference>
<dbReference type="InterPro" id="IPR012337">
    <property type="entry name" value="RNaseH-like_sf"/>
</dbReference>
<dbReference type="Proteomes" id="UP000045051">
    <property type="component" value="Unassembled WGS sequence"/>
</dbReference>
<evidence type="ECO:0000313" key="4">
    <source>
        <dbReference type="EMBL" id="CEN48825.1"/>
    </source>
</evidence>
<keyword evidence="4" id="KW-0378">Hydrolase</keyword>
<evidence type="ECO:0000259" key="3">
    <source>
        <dbReference type="SMART" id="SM00479"/>
    </source>
</evidence>
<dbReference type="EMBL" id="CDOI01000182">
    <property type="protein sequence ID" value="CEN48825.1"/>
    <property type="molecule type" value="Genomic_DNA"/>
</dbReference>
<comment type="subunit">
    <text evidence="2">DNA polymerase III contains a core (composed of alpha, epsilon and theta chains) that associates with a tau subunit. This core dimerizes to form the POLIII' complex. PolIII' associates with the gamma complex (composed of gamma, delta, delta', psi and chi chains) and with the beta chain to form the complete DNA polymerase III complex.</text>
</comment>
<dbReference type="PANTHER" id="PTHR30231">
    <property type="entry name" value="DNA POLYMERASE III SUBUNIT EPSILON"/>
    <property type="match status" value="1"/>
</dbReference>
<dbReference type="SMART" id="SM00479">
    <property type="entry name" value="EXOIII"/>
    <property type="match status" value="1"/>
</dbReference>
<comment type="function">
    <text evidence="1">DNA polymerase III is a complex, multichain enzyme responsible for most of the replicative synthesis in bacteria. The epsilon subunit contain the editing function and is a proofreading 3'-5' exonuclease.</text>
</comment>
<accession>A0A0B7IAQ3</accession>
<dbReference type="GO" id="GO:0006259">
    <property type="term" value="P:DNA metabolic process"/>
    <property type="evidence" value="ECO:0007669"/>
    <property type="project" value="UniProtKB-ARBA"/>
</dbReference>
<dbReference type="CDD" id="cd06130">
    <property type="entry name" value="DNA_pol_III_epsilon_like"/>
    <property type="match status" value="1"/>
</dbReference>
<evidence type="ECO:0000256" key="2">
    <source>
        <dbReference type="ARBA" id="ARBA00026073"/>
    </source>
</evidence>
<dbReference type="GO" id="GO:0003676">
    <property type="term" value="F:nucleic acid binding"/>
    <property type="evidence" value="ECO:0007669"/>
    <property type="project" value="InterPro"/>
</dbReference>
<dbReference type="GO" id="GO:0005829">
    <property type="term" value="C:cytosol"/>
    <property type="evidence" value="ECO:0007669"/>
    <property type="project" value="TreeGrafter"/>
</dbReference>
<dbReference type="AlphaFoldDB" id="A0A0B7IAQ3"/>
<dbReference type="Gene3D" id="3.30.420.10">
    <property type="entry name" value="Ribonuclease H-like superfamily/Ribonuclease H"/>
    <property type="match status" value="1"/>
</dbReference>
<gene>
    <name evidence="4" type="ORF">CCAND38_680005</name>
</gene>
<dbReference type="Pfam" id="PF00929">
    <property type="entry name" value="RNase_T"/>
    <property type="match status" value="1"/>
</dbReference>
<name>A0A0B7IAQ3_9FLAO</name>
<feature type="domain" description="Exonuclease" evidence="3">
    <location>
        <begin position="4"/>
        <end position="165"/>
    </location>
</feature>
<dbReference type="SUPFAM" id="SSF53098">
    <property type="entry name" value="Ribonuclease H-like"/>
    <property type="match status" value="1"/>
</dbReference>